<proteinExistence type="predicted"/>
<accession>A0A2H0TFL4</accession>
<sequence length="331" mass="35345">MKKFIKFFVVSIMILPFALSGETTSNYGETSVGSVAVTAVPATPATPKSVTLFPSPLSAGATGSSVTDLQTMLKTDPNIYPEGLVTGYYGQLTESAVKRLQQKYGIPVTGVIDQDTIQVIYPTSLSLAIISPNGGEVWDKNRIQTILWKSSVSPITTLKHSTPVTTPGATNGSAPATTVMPEPAPPIVRPFFTQVSLTLIKDSNPNLKYHIGTADVYQSSYSWKIPAFIPEAKDYRVRISAGGEVPCLYRMEAQGTTQNSMIAPHPCPMAYPQHSASDTSDATFAITGTGNGGGTDPEVVAKMKAVITEMEQTLNNLLKQIQSLKSLLGNL</sequence>
<evidence type="ECO:0000256" key="2">
    <source>
        <dbReference type="SAM" id="SignalP"/>
    </source>
</evidence>
<feature type="domain" description="Peptidoglycan binding-like" evidence="3">
    <location>
        <begin position="62"/>
        <end position="119"/>
    </location>
</feature>
<dbReference type="InterPro" id="IPR036365">
    <property type="entry name" value="PGBD-like_sf"/>
</dbReference>
<reference evidence="5" key="1">
    <citation type="submission" date="2017-09" db="EMBL/GenBank/DDBJ databases">
        <title>Depth-based differentiation of microbial function through sediment-hosted aquifers and enrichment of novel symbionts in the deep terrestrial subsurface.</title>
        <authorList>
            <person name="Probst A.J."/>
            <person name="Ladd B."/>
            <person name="Jarett J.K."/>
            <person name="Geller-Mcgrath D.E."/>
            <person name="Sieber C.M.K."/>
            <person name="Emerson J.B."/>
            <person name="Anantharaman K."/>
            <person name="Thomas B.C."/>
            <person name="Malmstrom R."/>
            <person name="Stieglmeier M."/>
            <person name="Klingl A."/>
            <person name="Woyke T."/>
            <person name="Ryan C.M."/>
            <person name="Banfield J.F."/>
        </authorList>
    </citation>
    <scope>NUCLEOTIDE SEQUENCE [LARGE SCALE GENOMIC DNA]</scope>
</reference>
<feature type="chain" id="PRO_5013708752" description="Peptidoglycan binding-like domain-containing protein" evidence="2">
    <location>
        <begin position="21"/>
        <end position="331"/>
    </location>
</feature>
<feature type="coiled-coil region" evidence="1">
    <location>
        <begin position="300"/>
        <end position="327"/>
    </location>
</feature>
<keyword evidence="2" id="KW-0732">Signal</keyword>
<keyword evidence="1" id="KW-0175">Coiled coil</keyword>
<feature type="signal peptide" evidence="2">
    <location>
        <begin position="1"/>
        <end position="20"/>
    </location>
</feature>
<evidence type="ECO:0000313" key="5">
    <source>
        <dbReference type="Proteomes" id="UP000229383"/>
    </source>
</evidence>
<evidence type="ECO:0000256" key="1">
    <source>
        <dbReference type="SAM" id="Coils"/>
    </source>
</evidence>
<dbReference type="Pfam" id="PF01471">
    <property type="entry name" value="PG_binding_1"/>
    <property type="match status" value="1"/>
</dbReference>
<name>A0A2H0TFL4_9BACT</name>
<dbReference type="SUPFAM" id="SSF47090">
    <property type="entry name" value="PGBD-like"/>
    <property type="match status" value="1"/>
</dbReference>
<organism evidence="4 5">
    <name type="scientific">Candidatus Niyogibacteria bacterium CG10_big_fil_rev_8_21_14_0_10_42_19</name>
    <dbReference type="NCBI Taxonomy" id="1974725"/>
    <lineage>
        <taxon>Bacteria</taxon>
        <taxon>Candidatus Niyogiibacteriota</taxon>
    </lineage>
</organism>
<dbReference type="AlphaFoldDB" id="A0A2H0TFL4"/>
<comment type="caution">
    <text evidence="4">The sequence shown here is derived from an EMBL/GenBank/DDBJ whole genome shotgun (WGS) entry which is preliminary data.</text>
</comment>
<evidence type="ECO:0000259" key="3">
    <source>
        <dbReference type="Pfam" id="PF01471"/>
    </source>
</evidence>
<evidence type="ECO:0000313" key="4">
    <source>
        <dbReference type="EMBL" id="PIR70347.1"/>
    </source>
</evidence>
<gene>
    <name evidence="4" type="ORF">COU46_01910</name>
</gene>
<dbReference type="InterPro" id="IPR002477">
    <property type="entry name" value="Peptidoglycan-bd-like"/>
</dbReference>
<dbReference type="Gene3D" id="1.10.101.10">
    <property type="entry name" value="PGBD-like superfamily/PGBD"/>
    <property type="match status" value="1"/>
</dbReference>
<dbReference type="EMBL" id="PFCN01000023">
    <property type="protein sequence ID" value="PIR70347.1"/>
    <property type="molecule type" value="Genomic_DNA"/>
</dbReference>
<dbReference type="Proteomes" id="UP000229383">
    <property type="component" value="Unassembled WGS sequence"/>
</dbReference>
<protein>
    <recommendedName>
        <fullName evidence="3">Peptidoglycan binding-like domain-containing protein</fullName>
    </recommendedName>
</protein>
<dbReference type="InterPro" id="IPR036366">
    <property type="entry name" value="PGBDSf"/>
</dbReference>